<name>A0A6N6JJL5_9RHOB</name>
<dbReference type="Pfam" id="PF03466">
    <property type="entry name" value="LysR_substrate"/>
    <property type="match status" value="1"/>
</dbReference>
<feature type="domain" description="HTH lysR-type" evidence="5">
    <location>
        <begin position="7"/>
        <end position="58"/>
    </location>
</feature>
<keyword evidence="2" id="KW-0805">Transcription regulation</keyword>
<dbReference type="RefSeq" id="WP_207710147.1">
    <property type="nucleotide sequence ID" value="NZ_BLJE01000005.1"/>
</dbReference>
<evidence type="ECO:0000256" key="2">
    <source>
        <dbReference type="ARBA" id="ARBA00023015"/>
    </source>
</evidence>
<dbReference type="SUPFAM" id="SSF46785">
    <property type="entry name" value="Winged helix' DNA-binding domain"/>
    <property type="match status" value="1"/>
</dbReference>
<evidence type="ECO:0000313" key="7">
    <source>
        <dbReference type="Proteomes" id="UP000436822"/>
    </source>
</evidence>
<dbReference type="FunFam" id="1.10.10.10:FF:000001">
    <property type="entry name" value="LysR family transcriptional regulator"/>
    <property type="match status" value="1"/>
</dbReference>
<dbReference type="PANTHER" id="PTHR30537">
    <property type="entry name" value="HTH-TYPE TRANSCRIPTIONAL REGULATOR"/>
    <property type="match status" value="1"/>
</dbReference>
<keyword evidence="3" id="KW-0238">DNA-binding</keyword>
<comment type="similarity">
    <text evidence="1">Belongs to the LysR transcriptional regulatory family.</text>
</comment>
<dbReference type="InterPro" id="IPR000847">
    <property type="entry name" value="LysR_HTH_N"/>
</dbReference>
<comment type="caution">
    <text evidence="6">The sequence shown here is derived from an EMBL/GenBank/DDBJ whole genome shotgun (WGS) entry which is preliminary data.</text>
</comment>
<gene>
    <name evidence="6" type="ORF">KIN_35950</name>
</gene>
<dbReference type="Gene3D" id="3.40.190.290">
    <property type="match status" value="1"/>
</dbReference>
<keyword evidence="4" id="KW-0804">Transcription</keyword>
<dbReference type="InterPro" id="IPR058163">
    <property type="entry name" value="LysR-type_TF_proteobact-type"/>
</dbReference>
<dbReference type="CDD" id="cd08422">
    <property type="entry name" value="PBP2_CrgA_like"/>
    <property type="match status" value="1"/>
</dbReference>
<reference evidence="6 7" key="1">
    <citation type="submission" date="2019-12" db="EMBL/GenBank/DDBJ databases">
        <title>Litoreibacter badius sp. nov., a novel bacteriochlorophyll a-containing bacterium in the genus Litoreibacter.</title>
        <authorList>
            <person name="Kanamuro M."/>
            <person name="Takabe Y."/>
            <person name="Mori K."/>
            <person name="Takaichi S."/>
            <person name="Hanada S."/>
        </authorList>
    </citation>
    <scope>NUCLEOTIDE SEQUENCE [LARGE SCALE GENOMIC DNA]</scope>
    <source>
        <strain evidence="6 7">K6</strain>
    </source>
</reference>
<keyword evidence="7" id="KW-1185">Reference proteome</keyword>
<dbReference type="PANTHER" id="PTHR30537:SF5">
    <property type="entry name" value="HTH-TYPE TRANSCRIPTIONAL ACTIVATOR TTDR-RELATED"/>
    <property type="match status" value="1"/>
</dbReference>
<dbReference type="InterPro" id="IPR036390">
    <property type="entry name" value="WH_DNA-bd_sf"/>
</dbReference>
<dbReference type="Gene3D" id="1.10.10.10">
    <property type="entry name" value="Winged helix-like DNA-binding domain superfamily/Winged helix DNA-binding domain"/>
    <property type="match status" value="1"/>
</dbReference>
<evidence type="ECO:0000259" key="5">
    <source>
        <dbReference type="PROSITE" id="PS50931"/>
    </source>
</evidence>
<evidence type="ECO:0000313" key="6">
    <source>
        <dbReference type="EMBL" id="GFE66521.1"/>
    </source>
</evidence>
<dbReference type="Proteomes" id="UP000436822">
    <property type="component" value="Unassembled WGS sequence"/>
</dbReference>
<evidence type="ECO:0000256" key="4">
    <source>
        <dbReference type="ARBA" id="ARBA00023163"/>
    </source>
</evidence>
<accession>A0A6N6JJL5</accession>
<evidence type="ECO:0000256" key="3">
    <source>
        <dbReference type="ARBA" id="ARBA00023125"/>
    </source>
</evidence>
<dbReference type="AlphaFoldDB" id="A0A6N6JJL5"/>
<dbReference type="GO" id="GO:0043565">
    <property type="term" value="F:sequence-specific DNA binding"/>
    <property type="evidence" value="ECO:0007669"/>
    <property type="project" value="TreeGrafter"/>
</dbReference>
<evidence type="ECO:0000256" key="1">
    <source>
        <dbReference type="ARBA" id="ARBA00009437"/>
    </source>
</evidence>
<dbReference type="EMBL" id="BLJE01000005">
    <property type="protein sequence ID" value="GFE66521.1"/>
    <property type="molecule type" value="Genomic_DNA"/>
</dbReference>
<dbReference type="GO" id="GO:0006351">
    <property type="term" value="P:DNA-templated transcription"/>
    <property type="evidence" value="ECO:0007669"/>
    <property type="project" value="TreeGrafter"/>
</dbReference>
<dbReference type="InterPro" id="IPR005119">
    <property type="entry name" value="LysR_subst-bd"/>
</dbReference>
<dbReference type="GO" id="GO:0003700">
    <property type="term" value="F:DNA-binding transcription factor activity"/>
    <property type="evidence" value="ECO:0007669"/>
    <property type="project" value="InterPro"/>
</dbReference>
<protein>
    <submittedName>
        <fullName evidence="6">LysR family transcriptional regulator</fullName>
    </submittedName>
</protein>
<organism evidence="6 7">
    <name type="scientific">Litoreibacter roseus</name>
    <dbReference type="NCBI Taxonomy" id="2601869"/>
    <lineage>
        <taxon>Bacteria</taxon>
        <taxon>Pseudomonadati</taxon>
        <taxon>Pseudomonadota</taxon>
        <taxon>Alphaproteobacteria</taxon>
        <taxon>Rhodobacterales</taxon>
        <taxon>Roseobacteraceae</taxon>
        <taxon>Litoreibacter</taxon>
    </lineage>
</organism>
<dbReference type="SUPFAM" id="SSF53850">
    <property type="entry name" value="Periplasmic binding protein-like II"/>
    <property type="match status" value="1"/>
</dbReference>
<dbReference type="Pfam" id="PF00126">
    <property type="entry name" value="HTH_1"/>
    <property type="match status" value="1"/>
</dbReference>
<sequence>MADPNVELFLRVVETGSLKAAAAEVKADPSSVTRRIAKLEERLGAKLLIRSTRRSRPTEAGQAYYDGVRRIVAEQAALEAEIAGLADTPRGVLRVTAPVDFGARFVTPVVDHLLSKHPDLSVELNLGSEFADLRESNVDVAVRIGTLSDSALIARRFGDVPRAIVVAPSYFERHDRPERPEVLAKHSFIFYRPAPEMRLHLVRGEERVSVAVDRSRIAVNSMAAIRELMFSGQGMALSPLWACEDALADGRVVRVLEDWQSPAFPLHGVFLPGPFRPAKLRVFLDAMAAQAKAEPSLAAT</sequence>
<proteinExistence type="inferred from homology"/>
<dbReference type="PROSITE" id="PS50931">
    <property type="entry name" value="HTH_LYSR"/>
    <property type="match status" value="1"/>
</dbReference>
<dbReference type="InterPro" id="IPR036388">
    <property type="entry name" value="WH-like_DNA-bd_sf"/>
</dbReference>